<protein>
    <submittedName>
        <fullName evidence="1">Uncharacterized protein</fullName>
    </submittedName>
</protein>
<proteinExistence type="predicted"/>
<evidence type="ECO:0000313" key="2">
    <source>
        <dbReference type="Proteomes" id="UP001066276"/>
    </source>
</evidence>
<dbReference type="AlphaFoldDB" id="A0AAV7WWP0"/>
<name>A0AAV7WWP0_PLEWA</name>
<dbReference type="Proteomes" id="UP001066276">
    <property type="component" value="Chromosome 1_1"/>
</dbReference>
<reference evidence="1" key="1">
    <citation type="journal article" date="2022" name="bioRxiv">
        <title>Sequencing and chromosome-scale assembly of the giantPleurodeles waltlgenome.</title>
        <authorList>
            <person name="Brown T."/>
            <person name="Elewa A."/>
            <person name="Iarovenko S."/>
            <person name="Subramanian E."/>
            <person name="Araus A.J."/>
            <person name="Petzold A."/>
            <person name="Susuki M."/>
            <person name="Suzuki K.-i.T."/>
            <person name="Hayashi T."/>
            <person name="Toyoda A."/>
            <person name="Oliveira C."/>
            <person name="Osipova E."/>
            <person name="Leigh N.D."/>
            <person name="Simon A."/>
            <person name="Yun M.H."/>
        </authorList>
    </citation>
    <scope>NUCLEOTIDE SEQUENCE</scope>
    <source>
        <strain evidence="1">20211129_DDA</strain>
        <tissue evidence="1">Liver</tissue>
    </source>
</reference>
<keyword evidence="2" id="KW-1185">Reference proteome</keyword>
<comment type="caution">
    <text evidence="1">The sequence shown here is derived from an EMBL/GenBank/DDBJ whole genome shotgun (WGS) entry which is preliminary data.</text>
</comment>
<sequence length="121" mass="13835">MHCRIPDPPLWVVIEGRLKEDPLGLKALYLPDPVTADTPNLMLKAMYAAWMQAHKFLLVDVQLHDKAPIWNNTGIHMGGMLDWGPWHRAGMQNLTHLISGGELKSFEMLQDKFGLLHTQQW</sequence>
<organism evidence="1 2">
    <name type="scientific">Pleurodeles waltl</name>
    <name type="common">Iberian ribbed newt</name>
    <dbReference type="NCBI Taxonomy" id="8319"/>
    <lineage>
        <taxon>Eukaryota</taxon>
        <taxon>Metazoa</taxon>
        <taxon>Chordata</taxon>
        <taxon>Craniata</taxon>
        <taxon>Vertebrata</taxon>
        <taxon>Euteleostomi</taxon>
        <taxon>Amphibia</taxon>
        <taxon>Batrachia</taxon>
        <taxon>Caudata</taxon>
        <taxon>Salamandroidea</taxon>
        <taxon>Salamandridae</taxon>
        <taxon>Pleurodelinae</taxon>
        <taxon>Pleurodeles</taxon>
    </lineage>
</organism>
<dbReference type="EMBL" id="JANPWB010000001">
    <property type="protein sequence ID" value="KAJ1216324.1"/>
    <property type="molecule type" value="Genomic_DNA"/>
</dbReference>
<accession>A0AAV7WWP0</accession>
<gene>
    <name evidence="1" type="ORF">NDU88_003927</name>
</gene>
<evidence type="ECO:0000313" key="1">
    <source>
        <dbReference type="EMBL" id="KAJ1216324.1"/>
    </source>
</evidence>